<evidence type="ECO:0000259" key="1">
    <source>
        <dbReference type="PROSITE" id="PS50075"/>
    </source>
</evidence>
<dbReference type="Proteomes" id="UP000185696">
    <property type="component" value="Unassembled WGS sequence"/>
</dbReference>
<feature type="domain" description="Carrier" evidence="1">
    <location>
        <begin position="8"/>
        <end position="84"/>
    </location>
</feature>
<reference evidence="2 3" key="1">
    <citation type="submission" date="2016-12" db="EMBL/GenBank/DDBJ databases">
        <title>The draft genome sequence of Actinophytocola xinjiangensis.</title>
        <authorList>
            <person name="Wang W."/>
            <person name="Yuan L."/>
        </authorList>
    </citation>
    <scope>NUCLEOTIDE SEQUENCE [LARGE SCALE GENOMIC DNA]</scope>
    <source>
        <strain evidence="2 3">CGMCC 4.4663</strain>
    </source>
</reference>
<dbReference type="PROSITE" id="PS50075">
    <property type="entry name" value="CARRIER"/>
    <property type="match status" value="1"/>
</dbReference>
<protein>
    <recommendedName>
        <fullName evidence="1">Carrier domain-containing protein</fullName>
    </recommendedName>
</protein>
<keyword evidence="3" id="KW-1185">Reference proteome</keyword>
<dbReference type="RefSeq" id="WP_075137724.1">
    <property type="nucleotide sequence ID" value="NZ_MSIF01000031.1"/>
</dbReference>
<organism evidence="2 3">
    <name type="scientific">Actinophytocola xinjiangensis</name>
    <dbReference type="NCBI Taxonomy" id="485602"/>
    <lineage>
        <taxon>Bacteria</taxon>
        <taxon>Bacillati</taxon>
        <taxon>Actinomycetota</taxon>
        <taxon>Actinomycetes</taxon>
        <taxon>Pseudonocardiales</taxon>
        <taxon>Pseudonocardiaceae</taxon>
    </lineage>
</organism>
<dbReference type="SUPFAM" id="SSF47336">
    <property type="entry name" value="ACP-like"/>
    <property type="match status" value="1"/>
</dbReference>
<evidence type="ECO:0000313" key="3">
    <source>
        <dbReference type="Proteomes" id="UP000185696"/>
    </source>
</evidence>
<name>A0A7Z1ATV7_9PSEU</name>
<sequence>MNHDVEPDAVLTRVGALIRELVPDLGQDAEIAPAVTFEALGLTSLLVVDLVGSVEADFDVTITDQQLVELRQVGDLTGLLADLRVA</sequence>
<evidence type="ECO:0000313" key="2">
    <source>
        <dbReference type="EMBL" id="OLF05237.1"/>
    </source>
</evidence>
<gene>
    <name evidence="2" type="ORF">BLA60_36885</name>
</gene>
<dbReference type="InterPro" id="IPR036736">
    <property type="entry name" value="ACP-like_sf"/>
</dbReference>
<comment type="caution">
    <text evidence="2">The sequence shown here is derived from an EMBL/GenBank/DDBJ whole genome shotgun (WGS) entry which is preliminary data.</text>
</comment>
<dbReference type="EMBL" id="MSIF01000031">
    <property type="protein sequence ID" value="OLF05237.1"/>
    <property type="molecule type" value="Genomic_DNA"/>
</dbReference>
<accession>A0A7Z1ATV7</accession>
<dbReference type="InterPro" id="IPR009081">
    <property type="entry name" value="PP-bd_ACP"/>
</dbReference>
<proteinExistence type="predicted"/>
<dbReference type="Gene3D" id="1.10.1200.10">
    <property type="entry name" value="ACP-like"/>
    <property type="match status" value="1"/>
</dbReference>
<dbReference type="AlphaFoldDB" id="A0A7Z1ATV7"/>
<dbReference type="Pfam" id="PF00550">
    <property type="entry name" value="PP-binding"/>
    <property type="match status" value="1"/>
</dbReference>